<keyword evidence="3" id="KW-0479">Metal-binding</keyword>
<evidence type="ECO:0000313" key="9">
    <source>
        <dbReference type="Proteomes" id="UP000184693"/>
    </source>
</evidence>
<evidence type="ECO:0000313" key="8">
    <source>
        <dbReference type="EMBL" id="SIO21679.1"/>
    </source>
</evidence>
<keyword evidence="2" id="KW-0719">Serine esterase</keyword>
<dbReference type="GO" id="GO:0046872">
    <property type="term" value="F:metal ion binding"/>
    <property type="evidence" value="ECO:0007669"/>
    <property type="project" value="UniProtKB-KW"/>
</dbReference>
<dbReference type="SUPFAM" id="SSF53474">
    <property type="entry name" value="alpha/beta-Hydrolases"/>
    <property type="match status" value="1"/>
</dbReference>
<protein>
    <submittedName>
        <fullName evidence="8">Feruloyl esterase</fullName>
    </submittedName>
</protein>
<sequence length="573" mass="61267">MSAVVARTVCVARTIRAAIVKAPYAMAVLLCAMLLLFKPLDAAALSSRGALAAQCTALAGSTLPAQVIALPTRGARIDSAVMIPATASGNQSGEFCRITGSILALDANTPDIHFDLNLPVNWNGRALQIGGGGYDGVVVSGTGVMPFSPDHAPLAEGYATFGDDSGHTGNSALANFGLVNEAVINFGYAHLKKTHDAVLELIKRAYGRPPEKMYFAGGSTGGREGYTVMQRFADDYDGVIANSPALNFSGVRLLGVVLGHAEYGTPGGYLPPAMLERIYQRSLEICDKLDGAADGIVSDVEGCRQHEQEIIDSLRCPPSTPSMPVASSGNNDACLTEAQIATLRVLTDGLSLPYPLAWNANRYAGYNVFEGTRFTSALGLGHDPVRLPLPTFVANGYMFTQGDSYVRYFVTQDAKFNSLNFDPLHPGRYRQQLFALSETIGAMDTDLSRYIAHGGKLITLQGLADEVISPNQTIAYYEALNRRFGNDKVDAFMRLYMVPGYQHGNGVFIPSVDLLGALDNWVTHGVAPETLTATDIALATNGRTRPICRYPTFPRYVGNGNINRASSFACAEP</sequence>
<dbReference type="InterPro" id="IPR029058">
    <property type="entry name" value="AB_hydrolase_fold"/>
</dbReference>
<reference evidence="8 9" key="1">
    <citation type="submission" date="2016-11" db="EMBL/GenBank/DDBJ databases">
        <authorList>
            <person name="Jaros S."/>
            <person name="Januszkiewicz K."/>
            <person name="Wedrychowicz H."/>
        </authorList>
    </citation>
    <scope>NUCLEOTIDE SEQUENCE [LARGE SCALE GENOMIC DNA]</scope>
    <source>
        <strain evidence="8 9">GAS86</strain>
    </source>
</reference>
<evidence type="ECO:0000256" key="4">
    <source>
        <dbReference type="ARBA" id="ARBA00022729"/>
    </source>
</evidence>
<dbReference type="Gene3D" id="3.40.50.1820">
    <property type="entry name" value="alpha/beta hydrolase"/>
    <property type="match status" value="1"/>
</dbReference>
<proteinExistence type="inferred from homology"/>
<dbReference type="EMBL" id="FSRM01000001">
    <property type="protein sequence ID" value="SIO21679.1"/>
    <property type="molecule type" value="Genomic_DNA"/>
</dbReference>
<organism evidence="8 9">
    <name type="scientific">Paraburkholderia phenazinium</name>
    <dbReference type="NCBI Taxonomy" id="60549"/>
    <lineage>
        <taxon>Bacteria</taxon>
        <taxon>Pseudomonadati</taxon>
        <taxon>Pseudomonadota</taxon>
        <taxon>Betaproteobacteria</taxon>
        <taxon>Burkholderiales</taxon>
        <taxon>Burkholderiaceae</taxon>
        <taxon>Paraburkholderia</taxon>
    </lineage>
</organism>
<keyword evidence="4" id="KW-0732">Signal</keyword>
<evidence type="ECO:0000256" key="7">
    <source>
        <dbReference type="ARBA" id="ARBA00023157"/>
    </source>
</evidence>
<gene>
    <name evidence="8" type="ORF">SAMN05444168_3492</name>
</gene>
<dbReference type="InterPro" id="IPR011118">
    <property type="entry name" value="Tannase/feruloyl_esterase"/>
</dbReference>
<keyword evidence="6" id="KW-0106">Calcium</keyword>
<dbReference type="PANTHER" id="PTHR33938">
    <property type="entry name" value="FERULOYL ESTERASE B-RELATED"/>
    <property type="match status" value="1"/>
</dbReference>
<dbReference type="PANTHER" id="PTHR33938:SF15">
    <property type="entry name" value="FERULOYL ESTERASE B-RELATED"/>
    <property type="match status" value="1"/>
</dbReference>
<evidence type="ECO:0000256" key="3">
    <source>
        <dbReference type="ARBA" id="ARBA00022723"/>
    </source>
</evidence>
<keyword evidence="7" id="KW-1015">Disulfide bond</keyword>
<accession>A0A1N6HPS1</accession>
<dbReference type="GO" id="GO:0052689">
    <property type="term" value="F:carboxylic ester hydrolase activity"/>
    <property type="evidence" value="ECO:0007669"/>
    <property type="project" value="UniProtKB-KW"/>
</dbReference>
<comment type="similarity">
    <text evidence="1">Belongs to the tannase family.</text>
</comment>
<name>A0A1N6HPS1_9BURK</name>
<dbReference type="Pfam" id="PF07519">
    <property type="entry name" value="Tannase"/>
    <property type="match status" value="1"/>
</dbReference>
<dbReference type="AlphaFoldDB" id="A0A1N6HPS1"/>
<keyword evidence="5" id="KW-0378">Hydrolase</keyword>
<evidence type="ECO:0000256" key="2">
    <source>
        <dbReference type="ARBA" id="ARBA00022487"/>
    </source>
</evidence>
<dbReference type="Proteomes" id="UP000184693">
    <property type="component" value="Unassembled WGS sequence"/>
</dbReference>
<evidence type="ECO:0000256" key="1">
    <source>
        <dbReference type="ARBA" id="ARBA00006249"/>
    </source>
</evidence>
<evidence type="ECO:0000256" key="6">
    <source>
        <dbReference type="ARBA" id="ARBA00022837"/>
    </source>
</evidence>
<evidence type="ECO:0000256" key="5">
    <source>
        <dbReference type="ARBA" id="ARBA00022801"/>
    </source>
</evidence>